<organism evidence="2 3">
    <name type="scientific">Paenibacillus albus</name>
    <dbReference type="NCBI Taxonomy" id="2495582"/>
    <lineage>
        <taxon>Bacteria</taxon>
        <taxon>Bacillati</taxon>
        <taxon>Bacillota</taxon>
        <taxon>Bacilli</taxon>
        <taxon>Bacillales</taxon>
        <taxon>Paenibacillaceae</taxon>
        <taxon>Paenibacillus</taxon>
    </lineage>
</organism>
<dbReference type="EMBL" id="CP034437">
    <property type="protein sequence ID" value="AZN39712.1"/>
    <property type="molecule type" value="Genomic_DNA"/>
</dbReference>
<sequence length="180" mass="19046">MRRRKELTYRVGIFNTENEAIEAVNALERAGFTRQELRVITKDRDHSRRIESETDVHADEMTDLMLTRAAADDRTNNDLGVAAPVPVSGLNMGVFGGVAFPNNGILAGAAAYDSDSTIESALIDIGLDEGDAGACRDAIARGAILVAANMGDNQLADGPDLSVGGTAEAVFRDNGAARIL</sequence>
<dbReference type="KEGG" id="palb:EJC50_08695"/>
<reference evidence="3" key="1">
    <citation type="submission" date="2018-12" db="EMBL/GenBank/DDBJ databases">
        <title>Genome sequence of Peanibacillus sp.</title>
        <authorList>
            <person name="Subramani G."/>
            <person name="Srinivasan S."/>
            <person name="Kim M.K."/>
        </authorList>
    </citation>
    <scope>NUCLEOTIDE SEQUENCE [LARGE SCALE GENOMIC DNA]</scope>
    <source>
        <strain evidence="3">18JY67-1</strain>
    </source>
</reference>
<name>A0A3S9A206_9BACL</name>
<protein>
    <recommendedName>
        <fullName evidence="1">General stress protein 17M-like domain-containing protein</fullName>
    </recommendedName>
</protein>
<evidence type="ECO:0000313" key="2">
    <source>
        <dbReference type="EMBL" id="AZN39712.1"/>
    </source>
</evidence>
<dbReference type="AlphaFoldDB" id="A0A3S9A206"/>
<accession>A0A3S9A206</accession>
<dbReference type="InterPro" id="IPR025889">
    <property type="entry name" value="GSP17M-like_dom"/>
</dbReference>
<gene>
    <name evidence="2" type="ORF">EJC50_08695</name>
</gene>
<evidence type="ECO:0000259" key="1">
    <source>
        <dbReference type="Pfam" id="PF11181"/>
    </source>
</evidence>
<dbReference type="OrthoDB" id="2680195at2"/>
<dbReference type="Pfam" id="PF11181">
    <property type="entry name" value="YflT"/>
    <property type="match status" value="1"/>
</dbReference>
<keyword evidence="3" id="KW-1185">Reference proteome</keyword>
<proteinExistence type="predicted"/>
<feature type="domain" description="General stress protein 17M-like" evidence="1">
    <location>
        <begin position="11"/>
        <end position="57"/>
    </location>
</feature>
<dbReference type="Proteomes" id="UP000272528">
    <property type="component" value="Chromosome"/>
</dbReference>
<evidence type="ECO:0000313" key="3">
    <source>
        <dbReference type="Proteomes" id="UP000272528"/>
    </source>
</evidence>